<accession>A0A1R3V8L2</accession>
<keyword evidence="2" id="KW-1185">Reference proteome</keyword>
<dbReference type="AlphaFoldDB" id="A0A1R3V8L2"/>
<dbReference type="EMBL" id="FTPD01000015">
    <property type="protein sequence ID" value="SIT55589.1"/>
    <property type="molecule type" value="Genomic_DNA"/>
</dbReference>
<reference evidence="2" key="1">
    <citation type="submission" date="2017-01" db="EMBL/GenBank/DDBJ databases">
        <authorList>
            <person name="Brunel B."/>
        </authorList>
    </citation>
    <scope>NUCLEOTIDE SEQUENCE [LARGE SCALE GENOMIC DNA]</scope>
</reference>
<dbReference type="Proteomes" id="UP000188388">
    <property type="component" value="Unassembled WGS sequence"/>
</dbReference>
<protein>
    <submittedName>
        <fullName evidence="1">Uncharacterized protein</fullName>
    </submittedName>
</protein>
<evidence type="ECO:0000313" key="2">
    <source>
        <dbReference type="Proteomes" id="UP000188388"/>
    </source>
</evidence>
<gene>
    <name evidence="1" type="ORF">BQ8794_220153</name>
</gene>
<proteinExistence type="predicted"/>
<evidence type="ECO:0000313" key="1">
    <source>
        <dbReference type="EMBL" id="SIT55589.1"/>
    </source>
</evidence>
<sequence length="87" mass="9768">MHWGGARDRYRTAASLDEWATGWSDIAISEGRDVGAEGKLSCARWSPQDGSDWQRAQCQFQAIAFQAICGIDTVRLYDIDPKPPRRP</sequence>
<dbReference type="STRING" id="1631249.BQ8794_220153"/>
<organism evidence="1 2">
    <name type="scientific">Mesorhizobium prunaredense</name>
    <dbReference type="NCBI Taxonomy" id="1631249"/>
    <lineage>
        <taxon>Bacteria</taxon>
        <taxon>Pseudomonadati</taxon>
        <taxon>Pseudomonadota</taxon>
        <taxon>Alphaproteobacteria</taxon>
        <taxon>Hyphomicrobiales</taxon>
        <taxon>Phyllobacteriaceae</taxon>
        <taxon>Mesorhizobium</taxon>
    </lineage>
</organism>
<name>A0A1R3V8L2_9HYPH</name>